<protein>
    <submittedName>
        <fullName evidence="1">14107_t:CDS:1</fullName>
    </submittedName>
</protein>
<dbReference type="Proteomes" id="UP000789570">
    <property type="component" value="Unassembled WGS sequence"/>
</dbReference>
<name>A0A9N9DSA9_9GLOM</name>
<evidence type="ECO:0000313" key="1">
    <source>
        <dbReference type="EMBL" id="CAG8646187.1"/>
    </source>
</evidence>
<organism evidence="1 2">
    <name type="scientific">Funneliformis caledonium</name>
    <dbReference type="NCBI Taxonomy" id="1117310"/>
    <lineage>
        <taxon>Eukaryota</taxon>
        <taxon>Fungi</taxon>
        <taxon>Fungi incertae sedis</taxon>
        <taxon>Mucoromycota</taxon>
        <taxon>Glomeromycotina</taxon>
        <taxon>Glomeromycetes</taxon>
        <taxon>Glomerales</taxon>
        <taxon>Glomeraceae</taxon>
        <taxon>Funneliformis</taxon>
    </lineage>
</organism>
<gene>
    <name evidence="1" type="ORF">FCALED_LOCUS10825</name>
</gene>
<sequence>MLALGLGQVPNYTATNNANANTFVDAQKCDILKSKMGNKFSPVIANDSYID</sequence>
<accession>A0A9N9DSA9</accession>
<proteinExistence type="predicted"/>
<dbReference type="EMBL" id="CAJVPQ010004174">
    <property type="protein sequence ID" value="CAG8646187.1"/>
    <property type="molecule type" value="Genomic_DNA"/>
</dbReference>
<evidence type="ECO:0000313" key="2">
    <source>
        <dbReference type="Proteomes" id="UP000789570"/>
    </source>
</evidence>
<dbReference type="AlphaFoldDB" id="A0A9N9DSA9"/>
<keyword evidence="2" id="KW-1185">Reference proteome</keyword>
<comment type="caution">
    <text evidence="1">The sequence shown here is derived from an EMBL/GenBank/DDBJ whole genome shotgun (WGS) entry which is preliminary data.</text>
</comment>
<feature type="non-terminal residue" evidence="1">
    <location>
        <position position="51"/>
    </location>
</feature>
<reference evidence="1" key="1">
    <citation type="submission" date="2021-06" db="EMBL/GenBank/DDBJ databases">
        <authorList>
            <person name="Kallberg Y."/>
            <person name="Tangrot J."/>
            <person name="Rosling A."/>
        </authorList>
    </citation>
    <scope>NUCLEOTIDE SEQUENCE</scope>
    <source>
        <strain evidence="1">UK204</strain>
    </source>
</reference>